<name>A0A8I1A2S7_RHOER</name>
<dbReference type="SUPFAM" id="SSF46785">
    <property type="entry name" value="Winged helix' DNA-binding domain"/>
    <property type="match status" value="2"/>
</dbReference>
<dbReference type="PROSITE" id="PS51118">
    <property type="entry name" value="HTH_HXLR"/>
    <property type="match status" value="2"/>
</dbReference>
<evidence type="ECO:0000313" key="2">
    <source>
        <dbReference type="EMBL" id="MBH5146066.1"/>
    </source>
</evidence>
<comment type="caution">
    <text evidence="2">The sequence shown here is derived from an EMBL/GenBank/DDBJ whole genome shotgun (WGS) entry which is preliminary data.</text>
</comment>
<reference evidence="2 3" key="1">
    <citation type="submission" date="2020-12" db="EMBL/GenBank/DDBJ databases">
        <title>Draft genome sequence of furan degrading bacterial strain FUR100.</title>
        <authorList>
            <person name="Woiski C."/>
        </authorList>
    </citation>
    <scope>NUCLEOTIDE SEQUENCE [LARGE SCALE GENOMIC DNA]</scope>
    <source>
        <strain evidence="2 3">FUR100</strain>
    </source>
</reference>
<gene>
    <name evidence="2" type="ORF">I3517_26035</name>
</gene>
<protein>
    <submittedName>
        <fullName evidence="2">Helix-turn-helix transcriptional regulator</fullName>
    </submittedName>
</protein>
<feature type="compositionally biased region" description="Low complexity" evidence="1">
    <location>
        <begin position="1"/>
        <end position="20"/>
    </location>
</feature>
<sequence length="338" mass="37184">MNATGSSASAGSPTPTPSVGVTELPAGGPNALAVTLGLLGDEWNLWILRFALLGSRRYNDWLALGGISNSVLSSRLAVLTAGGMLERREYQQNPPRHEYSVTRKGQSIWPVLITMWSWEKQWAPNETAPLPPLRHSTCGNDFTPILRCKECGEDVDVRSLDSQMGPSGDFSRSVPEATSRRRSTKSERRPEILAHTMELVGNRWSAAIIGAAFRGARRYGEFAEITGAPPAIVADRLKHLTEIGVMETRPLPDRPQWSEYRLTDKGTAYFPVVMCMISWGQRWFRSADGPDIVLHHKACGKRFEARLGCSACGEELRSSDIEAIDLTTSVHVPGPGWS</sequence>
<feature type="region of interest" description="Disordered" evidence="1">
    <location>
        <begin position="1"/>
        <end position="23"/>
    </location>
</feature>
<evidence type="ECO:0000313" key="3">
    <source>
        <dbReference type="Proteomes" id="UP000627573"/>
    </source>
</evidence>
<proteinExistence type="predicted"/>
<dbReference type="Gene3D" id="1.10.10.10">
    <property type="entry name" value="Winged helix-like DNA-binding domain superfamily/Winged helix DNA-binding domain"/>
    <property type="match status" value="2"/>
</dbReference>
<dbReference type="EMBL" id="JAECSB010000085">
    <property type="protein sequence ID" value="MBH5146066.1"/>
    <property type="molecule type" value="Genomic_DNA"/>
</dbReference>
<dbReference type="InterPro" id="IPR002577">
    <property type="entry name" value="HTH_HxlR"/>
</dbReference>
<dbReference type="PANTHER" id="PTHR33204">
    <property type="entry name" value="TRANSCRIPTIONAL REGULATOR, MARR FAMILY"/>
    <property type="match status" value="1"/>
</dbReference>
<organism evidence="2 3">
    <name type="scientific">Rhodococcus erythropolis</name>
    <name type="common">Arthrobacter picolinophilus</name>
    <dbReference type="NCBI Taxonomy" id="1833"/>
    <lineage>
        <taxon>Bacteria</taxon>
        <taxon>Bacillati</taxon>
        <taxon>Actinomycetota</taxon>
        <taxon>Actinomycetes</taxon>
        <taxon>Mycobacteriales</taxon>
        <taxon>Nocardiaceae</taxon>
        <taxon>Rhodococcus</taxon>
        <taxon>Rhodococcus erythropolis group</taxon>
    </lineage>
</organism>
<keyword evidence="3" id="KW-1185">Reference proteome</keyword>
<dbReference type="PANTHER" id="PTHR33204:SF18">
    <property type="entry name" value="TRANSCRIPTIONAL REGULATORY PROTEIN"/>
    <property type="match status" value="1"/>
</dbReference>
<feature type="region of interest" description="Disordered" evidence="1">
    <location>
        <begin position="159"/>
        <end position="188"/>
    </location>
</feature>
<dbReference type="InterPro" id="IPR036388">
    <property type="entry name" value="WH-like_DNA-bd_sf"/>
</dbReference>
<evidence type="ECO:0000256" key="1">
    <source>
        <dbReference type="SAM" id="MobiDB-lite"/>
    </source>
</evidence>
<dbReference type="AlphaFoldDB" id="A0A8I1A2S7"/>
<dbReference type="Proteomes" id="UP000627573">
    <property type="component" value="Unassembled WGS sequence"/>
</dbReference>
<dbReference type="InterPro" id="IPR036390">
    <property type="entry name" value="WH_DNA-bd_sf"/>
</dbReference>
<accession>A0A8I1A2S7</accession>
<dbReference type="RefSeq" id="WP_080945706.1">
    <property type="nucleotide sequence ID" value="NZ_BHXB01000001.1"/>
</dbReference>
<dbReference type="Pfam" id="PF01638">
    <property type="entry name" value="HxlR"/>
    <property type="match status" value="2"/>
</dbReference>